<protein>
    <submittedName>
        <fullName evidence="1">Uncharacterized protein</fullName>
    </submittedName>
</protein>
<proteinExistence type="predicted"/>
<dbReference type="Proteomes" id="UP000030902">
    <property type="component" value="Chromosome"/>
</dbReference>
<name>A0A6S4GRR8_9BACT</name>
<evidence type="ECO:0000313" key="1">
    <source>
        <dbReference type="EMBL" id="AJA06826.1"/>
    </source>
</evidence>
<dbReference type="EMBL" id="CP007496">
    <property type="protein sequence ID" value="AJA06826.1"/>
    <property type="molecule type" value="Genomic_DNA"/>
</dbReference>
<evidence type="ECO:0000313" key="2">
    <source>
        <dbReference type="Proteomes" id="UP000030902"/>
    </source>
</evidence>
<reference evidence="1 2" key="1">
    <citation type="journal article" date="2015" name="Proc. Natl. Acad. Sci. U.S.A.">
        <title>Cultivation of a human-associated TM7 phylotype reveals a reduced genome and epibiotic parasitic lifestyle.</title>
        <authorList>
            <person name="He X."/>
            <person name="McLean J.S."/>
            <person name="Edlund A."/>
            <person name="Yooseph S."/>
            <person name="Hall A.P."/>
            <person name="Liu S.Y."/>
            <person name="Dorrestein P.C."/>
            <person name="Esquenazi E."/>
            <person name="Hunter R.C."/>
            <person name="Cheng G."/>
            <person name="Nelson K.E."/>
            <person name="Lux R."/>
            <person name="Shi W."/>
        </authorList>
    </citation>
    <scope>NUCLEOTIDE SEQUENCE [LARGE SCALE GENOMIC DNA]</scope>
    <source>
        <strain evidence="1 2">TM7x</strain>
    </source>
</reference>
<organism evidence="1 2">
    <name type="scientific">Candidatus Nanosynbacter lyticus</name>
    <dbReference type="NCBI Taxonomy" id="2093824"/>
    <lineage>
        <taxon>Bacteria</taxon>
        <taxon>Candidatus Saccharimonadota</taxon>
        <taxon>Candidatus Saccharimonadia</taxon>
        <taxon>Candidatus Nanosynbacterales</taxon>
        <taxon>Candidatus Nanosynbacteraceae</taxon>
        <taxon>Candidatus Nanosynbacter</taxon>
    </lineage>
</organism>
<gene>
    <name evidence="1" type="ORF">TM7x_02080</name>
</gene>
<sequence>MEELMSEKLLIGRLMPDEIDDECAESIRDIWLRAGNLIGEGQTNPDLTRAVCDINSPDNLRREVRRRDSGIYVVKRLGSGALLAAARVTIKRGRVAPQYGDNQAGRPMYMEIFGASDDAEKAWPDYLQSMVDQARKDFGQSMRSRVTKLCAYASTDADERFADAVRRVNPRTYEKHGGEVGSFGVVGRLAGLYFRHDVEFDVPQTARVLAGLGGAALSLLGNLRGPLGNPVPVRMGSIEEELPNAA</sequence>
<dbReference type="KEGG" id="sox:TM7x_02080"/>
<accession>A0A6S4GRR8</accession>
<keyword evidence="2" id="KW-1185">Reference proteome</keyword>
<dbReference type="AlphaFoldDB" id="A0A6S4GRR8"/>